<dbReference type="InterPro" id="IPR027351">
    <property type="entry name" value="(+)RNA_virus_helicase_core_dom"/>
</dbReference>
<evidence type="ECO:0000313" key="2">
    <source>
        <dbReference type="EMBL" id="CAH2095166.1"/>
    </source>
</evidence>
<dbReference type="EMBL" id="CAKOGL010000015">
    <property type="protein sequence ID" value="CAH2095166.1"/>
    <property type="molecule type" value="Genomic_DNA"/>
</dbReference>
<organism evidence="2 3">
    <name type="scientific">Euphydryas editha</name>
    <name type="common">Edith's checkerspot</name>
    <dbReference type="NCBI Taxonomy" id="104508"/>
    <lineage>
        <taxon>Eukaryota</taxon>
        <taxon>Metazoa</taxon>
        <taxon>Ecdysozoa</taxon>
        <taxon>Arthropoda</taxon>
        <taxon>Hexapoda</taxon>
        <taxon>Insecta</taxon>
        <taxon>Pterygota</taxon>
        <taxon>Neoptera</taxon>
        <taxon>Endopterygota</taxon>
        <taxon>Lepidoptera</taxon>
        <taxon>Glossata</taxon>
        <taxon>Ditrysia</taxon>
        <taxon>Papilionoidea</taxon>
        <taxon>Nymphalidae</taxon>
        <taxon>Nymphalinae</taxon>
        <taxon>Euphydryas</taxon>
    </lineage>
</organism>
<dbReference type="AlphaFoldDB" id="A0AAU9UB47"/>
<keyword evidence="3" id="KW-1185">Reference proteome</keyword>
<comment type="caution">
    <text evidence="2">The sequence shown here is derived from an EMBL/GenBank/DDBJ whole genome shotgun (WGS) entry which is preliminary data.</text>
</comment>
<feature type="domain" description="(+)RNA virus helicase C-terminal" evidence="1">
    <location>
        <begin position="19"/>
        <end position="68"/>
    </location>
</feature>
<dbReference type="Pfam" id="PF01443">
    <property type="entry name" value="Viral_helicase1"/>
    <property type="match status" value="1"/>
</dbReference>
<proteinExistence type="predicted"/>
<dbReference type="Gene3D" id="3.40.50.300">
    <property type="entry name" value="P-loop containing nucleotide triphosphate hydrolases"/>
    <property type="match status" value="1"/>
</dbReference>
<dbReference type="InterPro" id="IPR027417">
    <property type="entry name" value="P-loop_NTPase"/>
</dbReference>
<accession>A0AAU9UB47</accession>
<protein>
    <recommendedName>
        <fullName evidence="1">(+)RNA virus helicase C-terminal domain-containing protein</fullName>
    </recommendedName>
</protein>
<sequence length="87" mass="10049">MQEEKKFRMDQVYGTVKESRIMTIYEAQGHTYSEVVIVQTKTERVRINQTMPHPVVVLTRHTNTCVYYADDVGDAIGRGLSADRWVT</sequence>
<dbReference type="Proteomes" id="UP001153954">
    <property type="component" value="Unassembled WGS sequence"/>
</dbReference>
<gene>
    <name evidence="2" type="ORF">EEDITHA_LOCUS10654</name>
</gene>
<evidence type="ECO:0000259" key="1">
    <source>
        <dbReference type="Pfam" id="PF01443"/>
    </source>
</evidence>
<name>A0AAU9UB47_EUPED</name>
<dbReference type="GO" id="GO:0005524">
    <property type="term" value="F:ATP binding"/>
    <property type="evidence" value="ECO:0007669"/>
    <property type="project" value="InterPro"/>
</dbReference>
<reference evidence="2" key="1">
    <citation type="submission" date="2022-03" db="EMBL/GenBank/DDBJ databases">
        <authorList>
            <person name="Tunstrom K."/>
        </authorList>
    </citation>
    <scope>NUCLEOTIDE SEQUENCE</scope>
</reference>
<evidence type="ECO:0000313" key="3">
    <source>
        <dbReference type="Proteomes" id="UP001153954"/>
    </source>
</evidence>